<dbReference type="InterPro" id="IPR049973">
    <property type="entry name" value="STY0301-like"/>
</dbReference>
<evidence type="ECO:0000256" key="1">
    <source>
        <dbReference type="SAM" id="SignalP"/>
    </source>
</evidence>
<proteinExistence type="predicted"/>
<evidence type="ECO:0000313" key="3">
    <source>
        <dbReference type="Proteomes" id="UP000215441"/>
    </source>
</evidence>
<sequence>MTHKFGLSLLLTVLGANGVAIAQEASGTAATPMAIACPPSIQVQQTPTPALASGWKTRGSNDTHPLANIAFYAGPPEEMAQLAPGSQQRKGKTLTSRWLLAPTDRVYWVACEYAGTSATVTKPLEKNITSCVAEHDMNSAPPVLKRWSCRGGPAG</sequence>
<evidence type="ECO:0008006" key="4">
    <source>
        <dbReference type="Google" id="ProtNLM"/>
    </source>
</evidence>
<dbReference type="OrthoDB" id="8612724at2"/>
<evidence type="ECO:0000313" key="2">
    <source>
        <dbReference type="EMBL" id="OYD50159.1"/>
    </source>
</evidence>
<protein>
    <recommendedName>
        <fullName evidence="4">Ig-like domain-containing protein</fullName>
    </recommendedName>
</protein>
<name>A0A235EMA4_9BURK</name>
<keyword evidence="3" id="KW-1185">Reference proteome</keyword>
<dbReference type="NCBIfam" id="NF042415">
    <property type="entry name" value="STY0301_fam"/>
    <property type="match status" value="1"/>
</dbReference>
<organism evidence="2 3">
    <name type="scientific">Acidovorax kalamii</name>
    <dbReference type="NCBI Taxonomy" id="2004485"/>
    <lineage>
        <taxon>Bacteria</taxon>
        <taxon>Pseudomonadati</taxon>
        <taxon>Pseudomonadota</taxon>
        <taxon>Betaproteobacteria</taxon>
        <taxon>Burkholderiales</taxon>
        <taxon>Comamonadaceae</taxon>
        <taxon>Acidovorax</taxon>
    </lineage>
</organism>
<reference evidence="2 3" key="1">
    <citation type="submission" date="2017-07" db="EMBL/GenBank/DDBJ databases">
        <title>Acidovorax KNDSW TSA 6 genome sequence and assembly.</title>
        <authorList>
            <person name="Mayilraj S."/>
        </authorList>
    </citation>
    <scope>NUCLEOTIDE SEQUENCE [LARGE SCALE GENOMIC DNA]</scope>
    <source>
        <strain evidence="2 3">KNDSW-TSA6</strain>
    </source>
</reference>
<gene>
    <name evidence="2" type="ORF">CBY09_11430</name>
</gene>
<feature type="chain" id="PRO_5012624445" description="Ig-like domain-containing protein" evidence="1">
    <location>
        <begin position="23"/>
        <end position="155"/>
    </location>
</feature>
<feature type="signal peptide" evidence="1">
    <location>
        <begin position="1"/>
        <end position="22"/>
    </location>
</feature>
<comment type="caution">
    <text evidence="2">The sequence shown here is derived from an EMBL/GenBank/DDBJ whole genome shotgun (WGS) entry which is preliminary data.</text>
</comment>
<accession>A0A235EMA4</accession>
<keyword evidence="1" id="KW-0732">Signal</keyword>
<dbReference type="RefSeq" id="WP_094289613.1">
    <property type="nucleotide sequence ID" value="NZ_NOIG01000007.1"/>
</dbReference>
<dbReference type="AlphaFoldDB" id="A0A235EMA4"/>
<dbReference type="EMBL" id="NOIG01000007">
    <property type="protein sequence ID" value="OYD50159.1"/>
    <property type="molecule type" value="Genomic_DNA"/>
</dbReference>
<dbReference type="Proteomes" id="UP000215441">
    <property type="component" value="Unassembled WGS sequence"/>
</dbReference>